<feature type="domain" description="NusB/RsmB/TIM44" evidence="7">
    <location>
        <begin position="5"/>
        <end position="130"/>
    </location>
</feature>
<keyword evidence="2 6" id="KW-0889">Transcription antitermination</keyword>
<dbReference type="Pfam" id="PF01029">
    <property type="entry name" value="NusB"/>
    <property type="match status" value="1"/>
</dbReference>
<keyword evidence="3 6" id="KW-0694">RNA-binding</keyword>
<comment type="caution">
    <text evidence="8">The sequence shown here is derived from an EMBL/GenBank/DDBJ whole genome shotgun (WGS) entry which is preliminary data.</text>
</comment>
<dbReference type="RefSeq" id="WP_015512690.1">
    <property type="nucleotide sequence ID" value="NZ_JAQCWV010000003.1"/>
</dbReference>
<name>A0A3E2TMH5_9FIRM</name>
<accession>A0A3E2TMH5</accession>
<dbReference type="AlphaFoldDB" id="A0A3E2TMH5"/>
<evidence type="ECO:0000256" key="2">
    <source>
        <dbReference type="ARBA" id="ARBA00022814"/>
    </source>
</evidence>
<dbReference type="EMBL" id="QVEP01000024">
    <property type="protein sequence ID" value="RGB79521.1"/>
    <property type="molecule type" value="Genomic_DNA"/>
</dbReference>
<dbReference type="InterPro" id="IPR011605">
    <property type="entry name" value="NusB_fam"/>
</dbReference>
<dbReference type="PANTHER" id="PTHR11078:SF3">
    <property type="entry name" value="ANTITERMINATION NUSB DOMAIN-CONTAINING PROTEIN"/>
    <property type="match status" value="1"/>
</dbReference>
<dbReference type="InterPro" id="IPR035926">
    <property type="entry name" value="NusB-like_sf"/>
</dbReference>
<keyword evidence="4 6" id="KW-0805">Transcription regulation</keyword>
<dbReference type="NCBIfam" id="TIGR01951">
    <property type="entry name" value="nusB"/>
    <property type="match status" value="1"/>
</dbReference>
<organism evidence="8 10">
    <name type="scientific">Coprococcus catus</name>
    <dbReference type="NCBI Taxonomy" id="116085"/>
    <lineage>
        <taxon>Bacteria</taxon>
        <taxon>Bacillati</taxon>
        <taxon>Bacillota</taxon>
        <taxon>Clostridia</taxon>
        <taxon>Lachnospirales</taxon>
        <taxon>Lachnospiraceae</taxon>
        <taxon>Coprococcus</taxon>
    </lineage>
</organism>
<reference evidence="10 11" key="1">
    <citation type="submission" date="2018-08" db="EMBL/GenBank/DDBJ databases">
        <title>A genome reference for cultivated species of the human gut microbiota.</title>
        <authorList>
            <person name="Zou Y."/>
            <person name="Xue W."/>
            <person name="Luo G."/>
        </authorList>
    </citation>
    <scope>NUCLEOTIDE SEQUENCE [LARGE SCALE GENOMIC DNA]</scope>
    <source>
        <strain evidence="8 10">AF45-17</strain>
        <strain evidence="9 11">AM28-39</strain>
    </source>
</reference>
<comment type="function">
    <text evidence="6">Involved in transcription antitermination. Required for transcription of ribosomal RNA (rRNA) genes. Binds specifically to the boxA antiterminator sequence of the ribosomal RNA (rrn) operons.</text>
</comment>
<dbReference type="Proteomes" id="UP000260773">
    <property type="component" value="Unassembled WGS sequence"/>
</dbReference>
<comment type="similarity">
    <text evidence="1 6">Belongs to the NusB family.</text>
</comment>
<dbReference type="GO" id="GO:0003723">
    <property type="term" value="F:RNA binding"/>
    <property type="evidence" value="ECO:0007669"/>
    <property type="project" value="UniProtKB-UniRule"/>
</dbReference>
<dbReference type="GO" id="GO:0031564">
    <property type="term" value="P:transcription antitermination"/>
    <property type="evidence" value="ECO:0007669"/>
    <property type="project" value="UniProtKB-KW"/>
</dbReference>
<evidence type="ECO:0000313" key="11">
    <source>
        <dbReference type="Proteomes" id="UP000261231"/>
    </source>
</evidence>
<keyword evidence="5 6" id="KW-0804">Transcription</keyword>
<evidence type="ECO:0000313" key="9">
    <source>
        <dbReference type="EMBL" id="RGC43689.1"/>
    </source>
</evidence>
<dbReference type="SUPFAM" id="SSF48013">
    <property type="entry name" value="NusB-like"/>
    <property type="match status" value="1"/>
</dbReference>
<evidence type="ECO:0000256" key="4">
    <source>
        <dbReference type="ARBA" id="ARBA00023015"/>
    </source>
</evidence>
<evidence type="ECO:0000256" key="1">
    <source>
        <dbReference type="ARBA" id="ARBA00005952"/>
    </source>
</evidence>
<dbReference type="EMBL" id="QVFD01000022">
    <property type="protein sequence ID" value="RGC43689.1"/>
    <property type="molecule type" value="Genomic_DNA"/>
</dbReference>
<dbReference type="HAMAP" id="MF_00073">
    <property type="entry name" value="NusB"/>
    <property type="match status" value="1"/>
</dbReference>
<sequence>MGRRELREHIFRLLFRRDFFPEEEMKEQEAFYIEYLADPEQKEVDYIVQKTEKIMAMIPELDTMVNEHSVGWQTERMGKVDLTIIRLAVYEMKYDDDIPVSVAINEAVELAKRYGSENSPAFINGVLAKMI</sequence>
<proteinExistence type="inferred from homology"/>
<dbReference type="GO" id="GO:0005829">
    <property type="term" value="C:cytosol"/>
    <property type="evidence" value="ECO:0007669"/>
    <property type="project" value="TreeGrafter"/>
</dbReference>
<protein>
    <recommendedName>
        <fullName evidence="6">Transcription antitermination protein NusB</fullName>
    </recommendedName>
    <alternativeName>
        <fullName evidence="6">Antitermination factor NusB</fullName>
    </alternativeName>
</protein>
<evidence type="ECO:0000313" key="8">
    <source>
        <dbReference type="EMBL" id="RGB79521.1"/>
    </source>
</evidence>
<evidence type="ECO:0000256" key="3">
    <source>
        <dbReference type="ARBA" id="ARBA00022884"/>
    </source>
</evidence>
<keyword evidence="11" id="KW-1185">Reference proteome</keyword>
<gene>
    <name evidence="6 8" type="primary">nusB</name>
    <name evidence="8" type="ORF">DW070_10200</name>
    <name evidence="9" type="ORF">DW747_15225</name>
</gene>
<dbReference type="OrthoDB" id="9811381at2"/>
<dbReference type="Gene3D" id="1.10.940.10">
    <property type="entry name" value="NusB-like"/>
    <property type="match status" value="1"/>
</dbReference>
<dbReference type="GO" id="GO:0006353">
    <property type="term" value="P:DNA-templated transcription termination"/>
    <property type="evidence" value="ECO:0007669"/>
    <property type="project" value="UniProtKB-UniRule"/>
</dbReference>
<evidence type="ECO:0000256" key="6">
    <source>
        <dbReference type="HAMAP-Rule" id="MF_00073"/>
    </source>
</evidence>
<evidence type="ECO:0000313" key="10">
    <source>
        <dbReference type="Proteomes" id="UP000260773"/>
    </source>
</evidence>
<dbReference type="PANTHER" id="PTHR11078">
    <property type="entry name" value="N UTILIZATION SUBSTANCE PROTEIN B-RELATED"/>
    <property type="match status" value="1"/>
</dbReference>
<dbReference type="InterPro" id="IPR006027">
    <property type="entry name" value="NusB_RsmB_TIM44"/>
</dbReference>
<evidence type="ECO:0000259" key="7">
    <source>
        <dbReference type="Pfam" id="PF01029"/>
    </source>
</evidence>
<evidence type="ECO:0000256" key="5">
    <source>
        <dbReference type="ARBA" id="ARBA00023163"/>
    </source>
</evidence>
<dbReference type="Proteomes" id="UP000261231">
    <property type="component" value="Unassembled WGS sequence"/>
</dbReference>